<comment type="caution">
    <text evidence="1">The sequence shown here is derived from an EMBL/GenBank/DDBJ whole genome shotgun (WGS) entry which is preliminary data.</text>
</comment>
<dbReference type="RefSeq" id="WP_111647127.1">
    <property type="nucleotide sequence ID" value="NZ_JACHWI010000001.1"/>
</dbReference>
<reference evidence="1 2" key="1">
    <citation type="submission" date="2018-06" db="EMBL/GenBank/DDBJ databases">
        <title>Genomic Encyclopedia of Type Strains, Phase III (KMG-III): the genomes of soil and plant-associated and newly described type strains.</title>
        <authorList>
            <person name="Whitman W."/>
        </authorList>
    </citation>
    <scope>NUCLEOTIDE SEQUENCE [LARGE SCALE GENOMIC DNA]</scope>
    <source>
        <strain evidence="1 2">CGMCC 4.7090</strain>
    </source>
</reference>
<dbReference type="Proteomes" id="UP000249341">
    <property type="component" value="Unassembled WGS sequence"/>
</dbReference>
<dbReference type="EMBL" id="QLMJ01000001">
    <property type="protein sequence ID" value="RAK43364.1"/>
    <property type="molecule type" value="Genomic_DNA"/>
</dbReference>
<evidence type="ECO:0000313" key="2">
    <source>
        <dbReference type="Proteomes" id="UP000249341"/>
    </source>
</evidence>
<organism evidence="1 2">
    <name type="scientific">Actinoplanes lutulentus</name>
    <dbReference type="NCBI Taxonomy" id="1287878"/>
    <lineage>
        <taxon>Bacteria</taxon>
        <taxon>Bacillati</taxon>
        <taxon>Actinomycetota</taxon>
        <taxon>Actinomycetes</taxon>
        <taxon>Micromonosporales</taxon>
        <taxon>Micromonosporaceae</taxon>
        <taxon>Actinoplanes</taxon>
    </lineage>
</organism>
<dbReference type="OrthoDB" id="5082334at2"/>
<gene>
    <name evidence="1" type="ORF">B0I29_101494</name>
</gene>
<proteinExistence type="predicted"/>
<evidence type="ECO:0000313" key="1">
    <source>
        <dbReference type="EMBL" id="RAK43364.1"/>
    </source>
</evidence>
<protein>
    <submittedName>
        <fullName evidence="1">Uncharacterized protein</fullName>
    </submittedName>
</protein>
<sequence>MNWLEFTLLHAETPRTVHVDGAEVGPCLVKERVIFCPPDTVAAPGTRVTLPGGRAVRVRNAVFMDACGTGLPEHWQLDVEADRYCHAGRKRV</sequence>
<dbReference type="AlphaFoldDB" id="A0A327ZPE2"/>
<accession>A0A327ZPE2</accession>
<keyword evidence="2" id="KW-1185">Reference proteome</keyword>
<name>A0A327ZPE2_9ACTN</name>